<dbReference type="GO" id="GO:0005886">
    <property type="term" value="C:plasma membrane"/>
    <property type="evidence" value="ECO:0007669"/>
    <property type="project" value="UniProtKB-SubCell"/>
</dbReference>
<evidence type="ECO:0000256" key="1">
    <source>
        <dbReference type="ARBA" id="ARBA00004651"/>
    </source>
</evidence>
<evidence type="ECO:0000256" key="7">
    <source>
        <dbReference type="SAM" id="Phobius"/>
    </source>
</evidence>
<protein>
    <submittedName>
        <fullName evidence="8">GlsB/YeaQ/YmgE family stress response membrane protein</fullName>
    </submittedName>
</protein>
<feature type="transmembrane region" description="Helical" evidence="7">
    <location>
        <begin position="27"/>
        <end position="49"/>
    </location>
</feature>
<dbReference type="InterPro" id="IPR007341">
    <property type="entry name" value="Transgly_assoc"/>
</dbReference>
<dbReference type="PANTHER" id="PTHR33884:SF3">
    <property type="entry name" value="UPF0410 PROTEIN YMGE"/>
    <property type="match status" value="1"/>
</dbReference>
<keyword evidence="3" id="KW-1003">Cell membrane</keyword>
<comment type="similarity">
    <text evidence="2">Belongs to the UPF0410 family.</text>
</comment>
<dbReference type="GeneID" id="64347802"/>
<feature type="transmembrane region" description="Helical" evidence="7">
    <location>
        <begin position="61"/>
        <end position="81"/>
    </location>
</feature>
<name>A0A4V3B2W0_KOCRO</name>
<dbReference type="PANTHER" id="PTHR33884">
    <property type="entry name" value="UPF0410 PROTEIN YMGE"/>
    <property type="match status" value="1"/>
</dbReference>
<evidence type="ECO:0000313" key="9">
    <source>
        <dbReference type="Proteomes" id="UP000295163"/>
    </source>
</evidence>
<comment type="caution">
    <text evidence="8">The sequence shown here is derived from an EMBL/GenBank/DDBJ whole genome shotgun (WGS) entry which is preliminary data.</text>
</comment>
<proteinExistence type="inferred from homology"/>
<organism evidence="8 9">
    <name type="scientific">Kocuria rosea</name>
    <name type="common">Deinococcus erythromyxa</name>
    <name type="synonym">Micrococcus rubens</name>
    <dbReference type="NCBI Taxonomy" id="1275"/>
    <lineage>
        <taxon>Bacteria</taxon>
        <taxon>Bacillati</taxon>
        <taxon>Actinomycetota</taxon>
        <taxon>Actinomycetes</taxon>
        <taxon>Micrococcales</taxon>
        <taxon>Micrococcaceae</taxon>
        <taxon>Kocuria</taxon>
    </lineage>
</organism>
<evidence type="ECO:0000256" key="5">
    <source>
        <dbReference type="ARBA" id="ARBA00022989"/>
    </source>
</evidence>
<dbReference type="RefSeq" id="WP_133410458.1">
    <property type="nucleotide sequence ID" value="NZ_SMZT01000004.1"/>
</dbReference>
<reference evidence="8 9" key="1">
    <citation type="submission" date="2019-03" db="EMBL/GenBank/DDBJ databases">
        <title>Genome Sequencing and Assembly of Various Microbes Isolated from Partially Reclaimed Soil and Acid Mine Drainage (AMD) Site.</title>
        <authorList>
            <person name="Steinbock B."/>
            <person name="Bechtold R."/>
            <person name="Sevigny J.L."/>
            <person name="Thomas D."/>
            <person name="Cuthill L.R."/>
            <person name="Aveiro Johannsen E.J."/>
            <person name="Thomas K."/>
            <person name="Ghosh A."/>
        </authorList>
    </citation>
    <scope>NUCLEOTIDE SEQUENCE [LARGE SCALE GENOMIC DNA]</scope>
    <source>
        <strain evidence="8 9">S-A3</strain>
    </source>
</reference>
<keyword evidence="5 7" id="KW-1133">Transmembrane helix</keyword>
<evidence type="ECO:0000256" key="2">
    <source>
        <dbReference type="ARBA" id="ARBA00011006"/>
    </source>
</evidence>
<gene>
    <name evidence="8" type="ORF">E2R59_10275</name>
</gene>
<evidence type="ECO:0000313" key="8">
    <source>
        <dbReference type="EMBL" id="TDL42339.1"/>
    </source>
</evidence>
<evidence type="ECO:0000256" key="6">
    <source>
        <dbReference type="ARBA" id="ARBA00023136"/>
    </source>
</evidence>
<evidence type="ECO:0000256" key="3">
    <source>
        <dbReference type="ARBA" id="ARBA00022475"/>
    </source>
</evidence>
<dbReference type="AlphaFoldDB" id="A0A4V3B2W0"/>
<keyword evidence="6 7" id="KW-0472">Membrane</keyword>
<evidence type="ECO:0000256" key="4">
    <source>
        <dbReference type="ARBA" id="ARBA00022692"/>
    </source>
</evidence>
<dbReference type="EMBL" id="SMZT01000004">
    <property type="protein sequence ID" value="TDL42339.1"/>
    <property type="molecule type" value="Genomic_DNA"/>
</dbReference>
<keyword evidence="4 7" id="KW-0812">Transmembrane</keyword>
<dbReference type="Pfam" id="PF04226">
    <property type="entry name" value="Transgly_assoc"/>
    <property type="match status" value="1"/>
</dbReference>
<comment type="subcellular location">
    <subcellularLocation>
        <location evidence="1">Cell membrane</location>
        <topology evidence="1">Multi-pass membrane protein</topology>
    </subcellularLocation>
</comment>
<sequence>MGIISWIILGLIAGALAKLIMPGSQGGGIIVTIVLGIVGALVGGFLGSLIGIGDLESAFDIGTIITAVVGALIVLFIYGAVTGRKGRATR</sequence>
<dbReference type="Proteomes" id="UP000295163">
    <property type="component" value="Unassembled WGS sequence"/>
</dbReference>
<accession>A0A4V3B2W0</accession>